<keyword evidence="2" id="KW-1185">Reference proteome</keyword>
<dbReference type="AlphaFoldDB" id="A0AAE3YG78"/>
<sequence>MQLDPHFPAPLKQMIKAQRISSVWANNRFSKTPVTGSADVDVSITSYGSRLGIVPYAIESLAMGALRPRRMILWISDDSFDPQSLPMLNRLVARGLEIRRTEDLGPHKKWYPYAVGEAGGEQRALVVADDDILYPSNWLEGLVEGHTSLTNVVVGYRAHAMEITDSGDVEPYSRWGVGSPEDEASHRLFVTSGAGTVIPPSLLSEMASHGMSFMEYTPRADDIWLNVSAIRANLPRKVLPNDHIRCVSFPRSQATALHHDNVTGGGNDQQLASTLTQQDRHTLAQ</sequence>
<evidence type="ECO:0000313" key="1">
    <source>
        <dbReference type="EMBL" id="MDR6891590.1"/>
    </source>
</evidence>
<evidence type="ECO:0008006" key="3">
    <source>
        <dbReference type="Google" id="ProtNLM"/>
    </source>
</evidence>
<dbReference type="CDD" id="cd00761">
    <property type="entry name" value="Glyco_tranf_GTA_type"/>
    <property type="match status" value="1"/>
</dbReference>
<evidence type="ECO:0000313" key="2">
    <source>
        <dbReference type="Proteomes" id="UP001247307"/>
    </source>
</evidence>
<organism evidence="1 2">
    <name type="scientific">Falsarthrobacter nasiphocae</name>
    <dbReference type="NCBI Taxonomy" id="189863"/>
    <lineage>
        <taxon>Bacteria</taxon>
        <taxon>Bacillati</taxon>
        <taxon>Actinomycetota</taxon>
        <taxon>Actinomycetes</taxon>
        <taxon>Micrococcales</taxon>
        <taxon>Micrococcaceae</taxon>
        <taxon>Falsarthrobacter</taxon>
    </lineage>
</organism>
<accession>A0AAE3YG78</accession>
<proteinExistence type="predicted"/>
<dbReference type="RefSeq" id="WP_309849545.1">
    <property type="nucleotide sequence ID" value="NZ_BAAAIU010000022.1"/>
</dbReference>
<reference evidence="1" key="1">
    <citation type="submission" date="2023-07" db="EMBL/GenBank/DDBJ databases">
        <title>Sequencing the genomes of 1000 actinobacteria strains.</title>
        <authorList>
            <person name="Klenk H.-P."/>
        </authorList>
    </citation>
    <scope>NUCLEOTIDE SEQUENCE</scope>
    <source>
        <strain evidence="1">DSM 13988</strain>
    </source>
</reference>
<protein>
    <recommendedName>
        <fullName evidence="3">Glycosyltransferase</fullName>
    </recommendedName>
</protein>
<gene>
    <name evidence="1" type="ORF">J2S35_000530</name>
</gene>
<name>A0AAE3YG78_9MICC</name>
<dbReference type="Proteomes" id="UP001247307">
    <property type="component" value="Unassembled WGS sequence"/>
</dbReference>
<dbReference type="InterPro" id="IPR029044">
    <property type="entry name" value="Nucleotide-diphossugar_trans"/>
</dbReference>
<comment type="caution">
    <text evidence="1">The sequence shown here is derived from an EMBL/GenBank/DDBJ whole genome shotgun (WGS) entry which is preliminary data.</text>
</comment>
<dbReference type="EMBL" id="JAVDUI010000001">
    <property type="protein sequence ID" value="MDR6891590.1"/>
    <property type="molecule type" value="Genomic_DNA"/>
</dbReference>
<dbReference type="SUPFAM" id="SSF53448">
    <property type="entry name" value="Nucleotide-diphospho-sugar transferases"/>
    <property type="match status" value="1"/>
</dbReference>